<dbReference type="AlphaFoldDB" id="Q1LLC6"/>
<name>Q1LLC6_CUPMC</name>
<reference evidence="2" key="1">
    <citation type="journal article" date="2010" name="PLoS ONE">
        <title>The complete genome sequence of Cupriavidus metallidurans strain CH34, a master survivalist in harsh and anthropogenic environments.</title>
        <authorList>
            <person name="Janssen P.J."/>
            <person name="Van Houdt R."/>
            <person name="Moors H."/>
            <person name="Monsieurs P."/>
            <person name="Morin N."/>
            <person name="Michaux A."/>
            <person name="Benotmane M.A."/>
            <person name="Leys N."/>
            <person name="Vallaeys T."/>
            <person name="Lapidus A."/>
            <person name="Monchy S."/>
            <person name="Medigue C."/>
            <person name="Taghavi S."/>
            <person name="McCorkle S."/>
            <person name="Dunn J."/>
            <person name="van der Lelie D."/>
            <person name="Mergeay M."/>
        </authorList>
    </citation>
    <scope>NUCLEOTIDE SEQUENCE [LARGE SCALE GENOMIC DNA]</scope>
    <source>
        <strain evidence="2">ATCC 43123 / DSM 2839 / NBRC 102507 / CH34</strain>
    </source>
</reference>
<dbReference type="Proteomes" id="UP000002429">
    <property type="component" value="Chromosome"/>
</dbReference>
<dbReference type="EMBL" id="CP000352">
    <property type="protein sequence ID" value="ABF09050.1"/>
    <property type="molecule type" value="Genomic_DNA"/>
</dbReference>
<evidence type="ECO:0000313" key="1">
    <source>
        <dbReference type="EMBL" id="ABF09050.1"/>
    </source>
</evidence>
<protein>
    <submittedName>
        <fullName evidence="1">Uncharacterized protein</fullName>
    </submittedName>
</protein>
<dbReference type="KEGG" id="rme:Rmet_2171"/>
<organism evidence="1 2">
    <name type="scientific">Cupriavidus metallidurans (strain ATCC 43123 / DSM 2839 / NBRC 102507 / CH34)</name>
    <name type="common">Ralstonia metallidurans</name>
    <dbReference type="NCBI Taxonomy" id="266264"/>
    <lineage>
        <taxon>Bacteria</taxon>
        <taxon>Pseudomonadati</taxon>
        <taxon>Pseudomonadota</taxon>
        <taxon>Betaproteobacteria</taxon>
        <taxon>Burkholderiales</taxon>
        <taxon>Burkholderiaceae</taxon>
        <taxon>Cupriavidus</taxon>
    </lineage>
</organism>
<dbReference type="eggNOG" id="ENOG5033V0T">
    <property type="taxonomic scope" value="Bacteria"/>
</dbReference>
<dbReference type="STRING" id="266264.Rmet_2171"/>
<accession>Q1LLC6</accession>
<proteinExistence type="predicted"/>
<gene>
    <name evidence="1" type="ordered locus">Rmet_2171</name>
</gene>
<evidence type="ECO:0000313" key="2">
    <source>
        <dbReference type="Proteomes" id="UP000002429"/>
    </source>
</evidence>
<sequence>MVALHCSGAITLPASFSWPSVRGEKPDGGSGRRREVGMLVSSELLGLIRRLNSQSESLPHSAFEAVGGDRKRREWFLTYGTKLLLATGWHRAEDVNIEDLLAIKAAEQVISPKDTLPLAYKPLLDVFKLAFGDRVRVTAEDWSSALRIQIGRRARGTGGVGDRTFQQPRSDYDLVQELLHVEPSWGRPERIRTLMRLPGLDVDIKVISDLWLNLEELYVQKTARESYKQIQGIIGWWNIYLFYYLPYWFARNPNTILSYPSSPSLLLKSVFVSRLLPVAEETPLTFLEFMDSHRERRGWKNNGYYGSLLQLQGFFEFIERYSDEIPGCEGFTQPLAPHDFPLTSRTKATRKQPVPRRFFGVYLDYHEAILAHHNVVTSRVLSGELGTERLESLAQNGWVIDTYASAQDVGFVPILFTRSKTIPLQFIPNVLALGWRKLKDGRMVFLPHPHALHQNLVALHTGVRHNHIQWLDGERFDSLVDEEEAEFALLFVNTDKQKKEPWTPHVSMRVIELLRAQRNWAEQIGEDGFHVSHFYNDNPSTKWPKFKPLFAYTKDGKPHGDGKYSDVWKSMLCGLQGLMPELSEYGRMRQLLTLLPPGHKVGEPELKKKLVDFGARFGAGESCPLNVMTAISPHSARVAVVSQYITFLPTDLIGKHITGQKPGVVSYYVHLDRETVEAEQVHQAARLREAALRNAFEPVLSGQHASPAFIHADSVNSNLAQSMRENLDETLVSYGCISISFGERSVRGVDVLRETRGANAAANKTEICPYGNDCPPEVVKDLRGIRRCGLCHYAVRNVDHLPAVIAKKRQVAEMVDELENLLSTDAKTLNAKYTPEELDRLEEERARLCEELTGWILNEELLELTRQRIALGQVTRTWIVQKPEIIERDLQRVIAPTSLTEYLLARLGECLAYPTLESPQIRARFDLLRRELLARAGNLRAAFASDMPVDPVSECAGLLKSVIASTGLDAAQLAEMLDQDKHMSHLPRTPLRLLGQDEEA</sequence>
<dbReference type="HOGENOM" id="CLU_299730_0_0_4"/>
<keyword evidence="2" id="KW-1185">Reference proteome</keyword>